<evidence type="ECO:0000256" key="1">
    <source>
        <dbReference type="SAM" id="MobiDB-lite"/>
    </source>
</evidence>
<evidence type="ECO:0000313" key="2">
    <source>
        <dbReference type="EMBL" id="KAF5190075.1"/>
    </source>
</evidence>
<organism evidence="2 3">
    <name type="scientific">Thalictrum thalictroides</name>
    <name type="common">Rue-anemone</name>
    <name type="synonym">Anemone thalictroides</name>
    <dbReference type="NCBI Taxonomy" id="46969"/>
    <lineage>
        <taxon>Eukaryota</taxon>
        <taxon>Viridiplantae</taxon>
        <taxon>Streptophyta</taxon>
        <taxon>Embryophyta</taxon>
        <taxon>Tracheophyta</taxon>
        <taxon>Spermatophyta</taxon>
        <taxon>Magnoliopsida</taxon>
        <taxon>Ranunculales</taxon>
        <taxon>Ranunculaceae</taxon>
        <taxon>Thalictroideae</taxon>
        <taxon>Thalictrum</taxon>
    </lineage>
</organism>
<comment type="caution">
    <text evidence="2">The sequence shown here is derived from an EMBL/GenBank/DDBJ whole genome shotgun (WGS) entry which is preliminary data.</text>
</comment>
<protein>
    <submittedName>
        <fullName evidence="2">Uncharacterized protein</fullName>
    </submittedName>
</protein>
<keyword evidence="3" id="KW-1185">Reference proteome</keyword>
<proteinExistence type="predicted"/>
<evidence type="ECO:0000313" key="3">
    <source>
        <dbReference type="Proteomes" id="UP000554482"/>
    </source>
</evidence>
<reference evidence="2 3" key="1">
    <citation type="submission" date="2020-06" db="EMBL/GenBank/DDBJ databases">
        <title>Transcriptomic and genomic resources for Thalictrum thalictroides and T. hernandezii: Facilitating candidate gene discovery in an emerging model plant lineage.</title>
        <authorList>
            <person name="Arias T."/>
            <person name="Riano-Pachon D.M."/>
            <person name="Di Stilio V.S."/>
        </authorList>
    </citation>
    <scope>NUCLEOTIDE SEQUENCE [LARGE SCALE GENOMIC DNA]</scope>
    <source>
        <strain evidence="3">cv. WT478/WT964</strain>
        <tissue evidence="2">Leaves</tissue>
    </source>
</reference>
<dbReference type="Proteomes" id="UP000554482">
    <property type="component" value="Unassembled WGS sequence"/>
</dbReference>
<dbReference type="EMBL" id="JABWDY010024658">
    <property type="protein sequence ID" value="KAF5190075.1"/>
    <property type="molecule type" value="Genomic_DNA"/>
</dbReference>
<dbReference type="AlphaFoldDB" id="A0A7J6W182"/>
<feature type="compositionally biased region" description="Polar residues" evidence="1">
    <location>
        <begin position="12"/>
        <end position="23"/>
    </location>
</feature>
<feature type="region of interest" description="Disordered" evidence="1">
    <location>
        <begin position="1"/>
        <end position="42"/>
    </location>
</feature>
<accession>A0A7J6W182</accession>
<name>A0A7J6W182_THATH</name>
<sequence length="86" mass="9525">MDSVMGPRKSKGVSSSKQRQKSAQWGKKPNVPGPTSSNNYRPCNLPCLKPKWQQVVTWAKYGGNCKVIEKEATKPIETVPRKGPIT</sequence>
<gene>
    <name evidence="2" type="ORF">FRX31_020341</name>
</gene>